<keyword evidence="4" id="KW-1185">Reference proteome</keyword>
<evidence type="ECO:0000313" key="4">
    <source>
        <dbReference type="Proteomes" id="UP000005753"/>
    </source>
</evidence>
<feature type="region of interest" description="Disordered" evidence="1">
    <location>
        <begin position="182"/>
        <end position="202"/>
    </location>
</feature>
<sequence>MEKFKKYLWFTPLALDYYFIIIWACMEQTTTSKWWFEVFFYSWQMFQVVVYFIALYRLVKSDEYDARSAAKVAVYVKLPQILPVVLLAVFSILCLIVPVTGIFMSIALWTRLIFTFIATSIVVMVACIKMAKTRTFSSGIAVVFSILSFIPVLEYIVPLILLGVSKRNRKPPVSGMYGQNGSMQYGPAPDMYGQNVPVQEEP</sequence>
<evidence type="ECO:0000313" key="3">
    <source>
        <dbReference type="EMBL" id="EIM58177.1"/>
    </source>
</evidence>
<dbReference type="eggNOG" id="ENOG5033226">
    <property type="taxonomic scope" value="Bacteria"/>
</dbReference>
<dbReference type="OrthoDB" id="2051690at2"/>
<dbReference type="HOGENOM" id="CLU_1352921_0_0_9"/>
<feature type="transmembrane region" description="Helical" evidence="2">
    <location>
        <begin position="109"/>
        <end position="128"/>
    </location>
</feature>
<evidence type="ECO:0000256" key="2">
    <source>
        <dbReference type="SAM" id="Phobius"/>
    </source>
</evidence>
<feature type="transmembrane region" description="Helical" evidence="2">
    <location>
        <begin position="7"/>
        <end position="26"/>
    </location>
</feature>
<dbReference type="Proteomes" id="UP000005753">
    <property type="component" value="Chromosome"/>
</dbReference>
<feature type="transmembrane region" description="Helical" evidence="2">
    <location>
        <begin position="80"/>
        <end position="103"/>
    </location>
</feature>
<organism evidence="3 4">
    <name type="scientific">Eubacterium cellulosolvens (strain ATCC 43171 / JCM 9499 / 6)</name>
    <name type="common">Cillobacterium cellulosolvens</name>
    <dbReference type="NCBI Taxonomy" id="633697"/>
    <lineage>
        <taxon>Bacteria</taxon>
        <taxon>Bacillati</taxon>
        <taxon>Bacillota</taxon>
        <taxon>Clostridia</taxon>
        <taxon>Eubacteriales</taxon>
        <taxon>Eubacteriaceae</taxon>
        <taxon>Eubacterium</taxon>
    </lineage>
</organism>
<gene>
    <name evidence="3" type="ORF">EubceDRAFT1_2451</name>
</gene>
<keyword evidence="2" id="KW-1133">Transmembrane helix</keyword>
<proteinExistence type="predicted"/>
<protein>
    <recommendedName>
        <fullName evidence="5">Transmembrane protein</fullName>
    </recommendedName>
</protein>
<keyword evidence="2" id="KW-0812">Transmembrane</keyword>
<keyword evidence="2" id="KW-0472">Membrane</keyword>
<reference evidence="3 4" key="2">
    <citation type="submission" date="2012-02" db="EMBL/GenBank/DDBJ databases">
        <title>Improved High-Quality Draft sequence of Eubacterium cellulosolvens 6.</title>
        <authorList>
            <consortium name="US DOE Joint Genome Institute"/>
            <person name="Lucas S."/>
            <person name="Han J."/>
            <person name="Lapidus A."/>
            <person name="Cheng J.-F."/>
            <person name="Goodwin L."/>
            <person name="Pitluck S."/>
            <person name="Peters L."/>
            <person name="Mikhailova N."/>
            <person name="Gu W."/>
            <person name="Detter J.C."/>
            <person name="Han C."/>
            <person name="Tapia R."/>
            <person name="Land M."/>
            <person name="Hauser L."/>
            <person name="Kyrpides N."/>
            <person name="Ivanova N."/>
            <person name="Pagani I."/>
            <person name="Johnson E."/>
            <person name="Mukhopadhyay B."/>
            <person name="Anderson I."/>
            <person name="Woyke T."/>
        </authorList>
    </citation>
    <scope>NUCLEOTIDE SEQUENCE [LARGE SCALE GENOMIC DNA]</scope>
    <source>
        <strain evidence="3 4">6</strain>
    </source>
</reference>
<feature type="transmembrane region" description="Helical" evidence="2">
    <location>
        <begin position="140"/>
        <end position="164"/>
    </location>
</feature>
<reference evidence="3 4" key="1">
    <citation type="submission" date="2010-08" db="EMBL/GenBank/DDBJ databases">
        <authorList>
            <consortium name="US DOE Joint Genome Institute (JGI-PGF)"/>
            <person name="Lucas S."/>
            <person name="Copeland A."/>
            <person name="Lapidus A."/>
            <person name="Cheng J.-F."/>
            <person name="Bruce D."/>
            <person name="Goodwin L."/>
            <person name="Pitluck S."/>
            <person name="Land M.L."/>
            <person name="Hauser L."/>
            <person name="Chang Y.-J."/>
            <person name="Anderson I.J."/>
            <person name="Johnson E."/>
            <person name="Mulhopadhyay B."/>
            <person name="Kyrpides N."/>
            <person name="Woyke T.J."/>
        </authorList>
    </citation>
    <scope>NUCLEOTIDE SEQUENCE [LARGE SCALE GENOMIC DNA]</scope>
    <source>
        <strain evidence="3 4">6</strain>
    </source>
</reference>
<name>I5AWK4_EUBC6</name>
<evidence type="ECO:0008006" key="5">
    <source>
        <dbReference type="Google" id="ProtNLM"/>
    </source>
</evidence>
<evidence type="ECO:0000256" key="1">
    <source>
        <dbReference type="SAM" id="MobiDB-lite"/>
    </source>
</evidence>
<dbReference type="EMBL" id="CM001487">
    <property type="protein sequence ID" value="EIM58177.1"/>
    <property type="molecule type" value="Genomic_DNA"/>
</dbReference>
<dbReference type="STRING" id="633697.EubceDRAFT1_2451"/>
<accession>I5AWK4</accession>
<feature type="transmembrane region" description="Helical" evidence="2">
    <location>
        <begin position="38"/>
        <end position="59"/>
    </location>
</feature>
<dbReference type="AlphaFoldDB" id="I5AWK4"/>